<protein>
    <recommendedName>
        <fullName evidence="1">PPC domain-containing protein</fullName>
    </recommendedName>
</protein>
<name>A0A645E335_9ZZZZ</name>
<dbReference type="EMBL" id="VSSQ01042377">
    <property type="protein sequence ID" value="MPM95945.1"/>
    <property type="molecule type" value="Genomic_DNA"/>
</dbReference>
<dbReference type="PIRSF" id="PIRSF016702">
    <property type="entry name" value="DNA_bp_PD1"/>
    <property type="match status" value="1"/>
</dbReference>
<dbReference type="Pfam" id="PF03479">
    <property type="entry name" value="PCC"/>
    <property type="match status" value="1"/>
</dbReference>
<proteinExistence type="predicted"/>
<dbReference type="Gene3D" id="3.30.1330.80">
    <property type="entry name" value="Hypothetical protein, similar to alpha- acetolactate decarboxylase, domain 2"/>
    <property type="match status" value="1"/>
</dbReference>
<evidence type="ECO:0000313" key="2">
    <source>
        <dbReference type="EMBL" id="MPM95945.1"/>
    </source>
</evidence>
<reference evidence="2" key="1">
    <citation type="submission" date="2019-08" db="EMBL/GenBank/DDBJ databases">
        <authorList>
            <person name="Kucharzyk K."/>
            <person name="Murdoch R.W."/>
            <person name="Higgins S."/>
            <person name="Loffler F."/>
        </authorList>
    </citation>
    <scope>NUCLEOTIDE SEQUENCE</scope>
</reference>
<dbReference type="PANTHER" id="PTHR34988:SF1">
    <property type="entry name" value="DNA-BINDING PROTEIN"/>
    <property type="match status" value="1"/>
</dbReference>
<organism evidence="2">
    <name type="scientific">bioreactor metagenome</name>
    <dbReference type="NCBI Taxonomy" id="1076179"/>
    <lineage>
        <taxon>unclassified sequences</taxon>
        <taxon>metagenomes</taxon>
        <taxon>ecological metagenomes</taxon>
    </lineage>
</organism>
<dbReference type="SUPFAM" id="SSF117856">
    <property type="entry name" value="AF0104/ALDC/Ptd012-like"/>
    <property type="match status" value="1"/>
</dbReference>
<sequence length="141" mass="15930">MEYRKFPQGYVVRLDPGEEVLECLTELVKRENIALGSVSALGASRDITIGLFDTEEKRYTARRFQGEYEIASLIGSVTQMNGKPYFHLHIVIGNPMTGETHAGHMNSCTVSATLELFLHTWDGQVDRQFSEQVGLNLFKFE</sequence>
<gene>
    <name evidence="2" type="ORF">SDC9_143101</name>
</gene>
<comment type="caution">
    <text evidence="2">The sequence shown here is derived from an EMBL/GenBank/DDBJ whole genome shotgun (WGS) entry which is preliminary data.</text>
</comment>
<dbReference type="PANTHER" id="PTHR34988">
    <property type="entry name" value="PROTEIN, PUTATIVE-RELATED"/>
    <property type="match status" value="1"/>
</dbReference>
<dbReference type="PROSITE" id="PS51742">
    <property type="entry name" value="PPC"/>
    <property type="match status" value="1"/>
</dbReference>
<dbReference type="InterPro" id="IPR005175">
    <property type="entry name" value="PPC_dom"/>
</dbReference>
<accession>A0A645E335</accession>
<dbReference type="AlphaFoldDB" id="A0A645E335"/>
<dbReference type="InterPro" id="IPR025707">
    <property type="entry name" value="DNA_bp_PD1"/>
</dbReference>
<evidence type="ECO:0000259" key="1">
    <source>
        <dbReference type="PROSITE" id="PS51742"/>
    </source>
</evidence>
<feature type="domain" description="PPC" evidence="1">
    <location>
        <begin position="4"/>
        <end position="141"/>
    </location>
</feature>
<dbReference type="CDD" id="cd11378">
    <property type="entry name" value="DUF296"/>
    <property type="match status" value="1"/>
</dbReference>